<dbReference type="GO" id="GO:0005525">
    <property type="term" value="F:GTP binding"/>
    <property type="evidence" value="ECO:0007669"/>
    <property type="project" value="UniProtKB-KW"/>
</dbReference>
<organism evidence="13 14">
    <name type="scientific">Podospora australis</name>
    <dbReference type="NCBI Taxonomy" id="1536484"/>
    <lineage>
        <taxon>Eukaryota</taxon>
        <taxon>Fungi</taxon>
        <taxon>Dikarya</taxon>
        <taxon>Ascomycota</taxon>
        <taxon>Pezizomycotina</taxon>
        <taxon>Sordariomycetes</taxon>
        <taxon>Sordariomycetidae</taxon>
        <taxon>Sordariales</taxon>
        <taxon>Podosporaceae</taxon>
        <taxon>Podospora</taxon>
    </lineage>
</organism>
<name>A0AAN7ALV9_9PEZI</name>
<evidence type="ECO:0000256" key="11">
    <source>
        <dbReference type="PIRSR" id="PIRSR606687-2"/>
    </source>
</evidence>
<comment type="subcellular location">
    <subcellularLocation>
        <location evidence="1">Endoplasmic reticulum</location>
    </subcellularLocation>
    <subcellularLocation>
        <location evidence="2">Golgi apparatus</location>
    </subcellularLocation>
</comment>
<evidence type="ECO:0000256" key="7">
    <source>
        <dbReference type="ARBA" id="ARBA00022892"/>
    </source>
</evidence>
<evidence type="ECO:0000256" key="8">
    <source>
        <dbReference type="ARBA" id="ARBA00022927"/>
    </source>
</evidence>
<keyword evidence="5 11" id="KW-0547">Nucleotide-binding</keyword>
<dbReference type="GO" id="GO:0016192">
    <property type="term" value="P:vesicle-mediated transport"/>
    <property type="evidence" value="ECO:0007669"/>
    <property type="project" value="UniProtKB-KW"/>
</dbReference>
<evidence type="ECO:0000313" key="14">
    <source>
        <dbReference type="Proteomes" id="UP001302126"/>
    </source>
</evidence>
<comment type="similarity">
    <text evidence="3">Belongs to the small GTPase superfamily. SAR1 family.</text>
</comment>
<dbReference type="EMBL" id="MU864359">
    <property type="protein sequence ID" value="KAK4191514.1"/>
    <property type="molecule type" value="Genomic_DNA"/>
</dbReference>
<keyword evidence="7" id="KW-0931">ER-Golgi transport</keyword>
<dbReference type="InterPro" id="IPR006689">
    <property type="entry name" value="Small_GTPase_ARF/SAR"/>
</dbReference>
<feature type="binding site" evidence="11">
    <location>
        <position position="287"/>
    </location>
    <ligand>
        <name>GTP</name>
        <dbReference type="ChEBI" id="CHEBI:37565"/>
    </ligand>
</feature>
<evidence type="ECO:0000256" key="1">
    <source>
        <dbReference type="ARBA" id="ARBA00004240"/>
    </source>
</evidence>
<feature type="region of interest" description="Disordered" evidence="12">
    <location>
        <begin position="77"/>
        <end position="180"/>
    </location>
</feature>
<evidence type="ECO:0000256" key="12">
    <source>
        <dbReference type="SAM" id="MobiDB-lite"/>
    </source>
</evidence>
<proteinExistence type="inferred from homology"/>
<feature type="binding site" evidence="11">
    <location>
        <position position="249"/>
    </location>
    <ligand>
        <name>GTP</name>
        <dbReference type="ChEBI" id="CHEBI:37565"/>
    </ligand>
</feature>
<evidence type="ECO:0000256" key="4">
    <source>
        <dbReference type="ARBA" id="ARBA00022448"/>
    </source>
</evidence>
<dbReference type="GO" id="GO:0005794">
    <property type="term" value="C:Golgi apparatus"/>
    <property type="evidence" value="ECO:0007669"/>
    <property type="project" value="UniProtKB-SubCell"/>
</dbReference>
<accession>A0AAN7ALV9</accession>
<dbReference type="Gene3D" id="3.40.50.300">
    <property type="entry name" value="P-loop containing nucleotide triphosphate hydrolases"/>
    <property type="match status" value="1"/>
</dbReference>
<dbReference type="InterPro" id="IPR027417">
    <property type="entry name" value="P-loop_NTPase"/>
</dbReference>
<keyword evidence="4" id="KW-0813">Transport</keyword>
<evidence type="ECO:0000256" key="9">
    <source>
        <dbReference type="ARBA" id="ARBA00023034"/>
    </source>
</evidence>
<evidence type="ECO:0000256" key="2">
    <source>
        <dbReference type="ARBA" id="ARBA00004555"/>
    </source>
</evidence>
<dbReference type="GO" id="GO:0003924">
    <property type="term" value="F:GTPase activity"/>
    <property type="evidence" value="ECO:0007669"/>
    <property type="project" value="InterPro"/>
</dbReference>
<dbReference type="InterPro" id="IPR006687">
    <property type="entry name" value="Small_GTPase_SAR1"/>
</dbReference>
<keyword evidence="14" id="KW-1185">Reference proteome</keyword>
<keyword evidence="8" id="KW-0653">Protein transport</keyword>
<reference evidence="13" key="1">
    <citation type="journal article" date="2023" name="Mol. Phylogenet. Evol.">
        <title>Genome-scale phylogeny and comparative genomics of the fungal order Sordariales.</title>
        <authorList>
            <person name="Hensen N."/>
            <person name="Bonometti L."/>
            <person name="Westerberg I."/>
            <person name="Brannstrom I.O."/>
            <person name="Guillou S."/>
            <person name="Cros-Aarteil S."/>
            <person name="Calhoun S."/>
            <person name="Haridas S."/>
            <person name="Kuo A."/>
            <person name="Mondo S."/>
            <person name="Pangilinan J."/>
            <person name="Riley R."/>
            <person name="LaButti K."/>
            <person name="Andreopoulos B."/>
            <person name="Lipzen A."/>
            <person name="Chen C."/>
            <person name="Yan M."/>
            <person name="Daum C."/>
            <person name="Ng V."/>
            <person name="Clum A."/>
            <person name="Steindorff A."/>
            <person name="Ohm R.A."/>
            <person name="Martin F."/>
            <person name="Silar P."/>
            <person name="Natvig D.O."/>
            <person name="Lalanne C."/>
            <person name="Gautier V."/>
            <person name="Ament-Velasquez S.L."/>
            <person name="Kruys A."/>
            <person name="Hutchinson M.I."/>
            <person name="Powell A.J."/>
            <person name="Barry K."/>
            <person name="Miller A.N."/>
            <person name="Grigoriev I.V."/>
            <person name="Debuchy R."/>
            <person name="Gladieux P."/>
            <person name="Hiltunen Thoren M."/>
            <person name="Johannesson H."/>
        </authorList>
    </citation>
    <scope>NUCLEOTIDE SEQUENCE</scope>
    <source>
        <strain evidence="13">PSN309</strain>
    </source>
</reference>
<comment type="caution">
    <text evidence="13">The sequence shown here is derived from an EMBL/GenBank/DDBJ whole genome shotgun (WGS) entry which is preliminary data.</text>
</comment>
<evidence type="ECO:0000256" key="5">
    <source>
        <dbReference type="ARBA" id="ARBA00022741"/>
    </source>
</evidence>
<keyword evidence="9" id="KW-0333">Golgi apparatus</keyword>
<feature type="binding site" evidence="11">
    <location>
        <position position="288"/>
    </location>
    <ligand>
        <name>GTP</name>
        <dbReference type="ChEBI" id="CHEBI:37565"/>
    </ligand>
</feature>
<dbReference type="AlphaFoldDB" id="A0AAN7ALV9"/>
<feature type="binding site" evidence="11">
    <location>
        <position position="247"/>
    </location>
    <ligand>
        <name>GTP</name>
        <dbReference type="ChEBI" id="CHEBI:37565"/>
    </ligand>
</feature>
<feature type="compositionally biased region" description="Low complexity" evidence="12">
    <location>
        <begin position="77"/>
        <end position="113"/>
    </location>
</feature>
<evidence type="ECO:0000313" key="13">
    <source>
        <dbReference type="EMBL" id="KAK4191514.1"/>
    </source>
</evidence>
<reference evidence="13" key="2">
    <citation type="submission" date="2023-05" db="EMBL/GenBank/DDBJ databases">
        <authorList>
            <consortium name="Lawrence Berkeley National Laboratory"/>
            <person name="Steindorff A."/>
            <person name="Hensen N."/>
            <person name="Bonometti L."/>
            <person name="Westerberg I."/>
            <person name="Brannstrom I.O."/>
            <person name="Guillou S."/>
            <person name="Cros-Aarteil S."/>
            <person name="Calhoun S."/>
            <person name="Haridas S."/>
            <person name="Kuo A."/>
            <person name="Mondo S."/>
            <person name="Pangilinan J."/>
            <person name="Riley R."/>
            <person name="Labutti K."/>
            <person name="Andreopoulos B."/>
            <person name="Lipzen A."/>
            <person name="Chen C."/>
            <person name="Yanf M."/>
            <person name="Daum C."/>
            <person name="Ng V."/>
            <person name="Clum A."/>
            <person name="Ohm R."/>
            <person name="Martin F."/>
            <person name="Silar P."/>
            <person name="Natvig D."/>
            <person name="Lalanne C."/>
            <person name="Gautier V."/>
            <person name="Ament-Velasquez S.L."/>
            <person name="Kruys A."/>
            <person name="Hutchinson M.I."/>
            <person name="Powell A.J."/>
            <person name="Barry K."/>
            <person name="Miller A.N."/>
            <person name="Grigoriev I.V."/>
            <person name="Debuchy R."/>
            <person name="Gladieux P."/>
            <person name="Thoren M.H."/>
            <person name="Johannesson H."/>
        </authorList>
    </citation>
    <scope>NUCLEOTIDE SEQUENCE</scope>
    <source>
        <strain evidence="13">PSN309</strain>
    </source>
</reference>
<protein>
    <submittedName>
        <fullName evidence="13">Uncharacterized protein</fullName>
    </submittedName>
</protein>
<keyword evidence="10" id="KW-0342">GTP-binding</keyword>
<evidence type="ECO:0000256" key="10">
    <source>
        <dbReference type="ARBA" id="ARBA00023134"/>
    </source>
</evidence>
<dbReference type="SUPFAM" id="SSF52540">
    <property type="entry name" value="P-loop containing nucleoside triphosphate hydrolases"/>
    <property type="match status" value="1"/>
</dbReference>
<sequence>MEERWKNRAIAASSLALLCAESQPEFADNALGGPGSVNRLQDAMACMGYVCPRRKKVLFLGLPKSGKTSIIRCLKSAGTTTTAPAPASTPRTLLTPTSPTPLTTTAPAAAATAKSNNSADEKDKPSADQDQCPNNNPQPPPHAPTTTGSNSAGDTQPPTPPPDQDQCEHAHTRSPPPPYIFLERTLPVEDIDDLLDTEAPDGLVFVIDATGNDKFAEAGEQLHHIVLDGLLDYSHNSKFPVLVLGTKSDDANAAPAAKIRETFEIDSLAKMERRYDGFRVKLFMCSVVWGRGYQEGMEWFGAQF</sequence>
<gene>
    <name evidence="13" type="ORF">QBC35DRAFT_15232</name>
</gene>
<keyword evidence="6" id="KW-0256">Endoplasmic reticulum</keyword>
<dbReference type="PANTHER" id="PTHR45684">
    <property type="entry name" value="RE74312P"/>
    <property type="match status" value="1"/>
</dbReference>
<dbReference type="GO" id="GO:0005783">
    <property type="term" value="C:endoplasmic reticulum"/>
    <property type="evidence" value="ECO:0007669"/>
    <property type="project" value="UniProtKB-SubCell"/>
</dbReference>
<evidence type="ECO:0000256" key="6">
    <source>
        <dbReference type="ARBA" id="ARBA00022824"/>
    </source>
</evidence>
<dbReference type="Pfam" id="PF00025">
    <property type="entry name" value="Arf"/>
    <property type="match status" value="1"/>
</dbReference>
<evidence type="ECO:0000256" key="3">
    <source>
        <dbReference type="ARBA" id="ARBA00007507"/>
    </source>
</evidence>
<dbReference type="Proteomes" id="UP001302126">
    <property type="component" value="Unassembled WGS sequence"/>
</dbReference>
<dbReference type="GO" id="GO:0006886">
    <property type="term" value="P:intracellular protein transport"/>
    <property type="evidence" value="ECO:0007669"/>
    <property type="project" value="InterPro"/>
</dbReference>